<keyword evidence="4" id="KW-1185">Reference proteome</keyword>
<sequence length="229" mass="26450">MNSSKFLTIVLLGLSSTSTAYAASFSYDHKYEDVSKAHTDELKFGYDFESGIGVAAKLKFSPNDEKSGDAGVAFHDERWQETELGLSYSYDVNEKFSVEPGVTWSRKQDEYKYKPYLSMDYALTPNVDLSSRYRYEISDYSFKETKRVNRFDAGISRKFGAFEVGYTLTLYRANVELYNERETDYEHAIEFKYKATKALTPFIELSNESVSKHTDQRQTEFEVGVKYKI</sequence>
<dbReference type="PANTHER" id="PTHR38105:SF5">
    <property type="entry name" value="OUTER MEMBRANE PROTEIN"/>
    <property type="match status" value="1"/>
</dbReference>
<accession>A0ABZ0QBV1</accession>
<proteinExistence type="predicted"/>
<reference evidence="3 4" key="1">
    <citation type="submission" date="2023-11" db="EMBL/GenBank/DDBJ databases">
        <title>Plant-associative lifestyle of Vibrio porteresiae and its evolutionary dynamics.</title>
        <authorList>
            <person name="Rameshkumar N."/>
            <person name="Kirti K."/>
        </authorList>
    </citation>
    <scope>NUCLEOTIDE SEQUENCE [LARGE SCALE GENOMIC DNA]</scope>
    <source>
        <strain evidence="3 4">MSSRF30</strain>
    </source>
</reference>
<evidence type="ECO:0000313" key="3">
    <source>
        <dbReference type="EMBL" id="WPC73021.1"/>
    </source>
</evidence>
<dbReference type="PANTHER" id="PTHR38105">
    <property type="entry name" value="OUTER MEMBRANE PROTEIN-RELATED-RELATED"/>
    <property type="match status" value="1"/>
</dbReference>
<dbReference type="Proteomes" id="UP001304071">
    <property type="component" value="Chromosome 1"/>
</dbReference>
<protein>
    <submittedName>
        <fullName evidence="3">Oligogalacturonate-specific porin KdgM family protein</fullName>
    </submittedName>
</protein>
<dbReference type="InterPro" id="IPR053713">
    <property type="entry name" value="Bact_OM_Channel_sf"/>
</dbReference>
<dbReference type="InterPro" id="IPR009331">
    <property type="entry name" value="Oligogalacturonate-sp_porin"/>
</dbReference>
<dbReference type="EMBL" id="CP138203">
    <property type="protein sequence ID" value="WPC73021.1"/>
    <property type="molecule type" value="Genomic_DNA"/>
</dbReference>
<keyword evidence="1 2" id="KW-0732">Signal</keyword>
<organism evidence="3 4">
    <name type="scientific">Vibrio porteresiae DSM 19223</name>
    <dbReference type="NCBI Taxonomy" id="1123496"/>
    <lineage>
        <taxon>Bacteria</taxon>
        <taxon>Pseudomonadati</taxon>
        <taxon>Pseudomonadota</taxon>
        <taxon>Gammaproteobacteria</taxon>
        <taxon>Vibrionales</taxon>
        <taxon>Vibrionaceae</taxon>
        <taxon>Vibrio</taxon>
    </lineage>
</organism>
<gene>
    <name evidence="3" type="ORF">R8Z52_12935</name>
</gene>
<feature type="signal peptide" evidence="2">
    <location>
        <begin position="1"/>
        <end position="22"/>
    </location>
</feature>
<evidence type="ECO:0000313" key="4">
    <source>
        <dbReference type="Proteomes" id="UP001304071"/>
    </source>
</evidence>
<name>A0ABZ0QBV1_9VIBR</name>
<dbReference type="Pfam" id="PF06178">
    <property type="entry name" value="KdgM"/>
    <property type="match status" value="1"/>
</dbReference>
<feature type="chain" id="PRO_5046134622" evidence="2">
    <location>
        <begin position="23"/>
        <end position="229"/>
    </location>
</feature>
<evidence type="ECO:0000256" key="1">
    <source>
        <dbReference type="ARBA" id="ARBA00022729"/>
    </source>
</evidence>
<evidence type="ECO:0000256" key="2">
    <source>
        <dbReference type="SAM" id="SignalP"/>
    </source>
</evidence>
<dbReference type="Gene3D" id="2.40.160.40">
    <property type="entry name" value="monomeric porin ompg"/>
    <property type="match status" value="1"/>
</dbReference>
<dbReference type="RefSeq" id="WP_261892830.1">
    <property type="nucleotide sequence ID" value="NZ_AP024895.1"/>
</dbReference>
<dbReference type="SUPFAM" id="SSF56935">
    <property type="entry name" value="Porins"/>
    <property type="match status" value="1"/>
</dbReference>